<evidence type="ECO:0000256" key="2">
    <source>
        <dbReference type="SAM" id="MobiDB-lite"/>
    </source>
</evidence>
<dbReference type="InterPro" id="IPR036034">
    <property type="entry name" value="PDZ_sf"/>
</dbReference>
<keyword evidence="1" id="KW-0677">Repeat</keyword>
<evidence type="ECO:0000313" key="4">
    <source>
        <dbReference type="EMBL" id="VDP80071.1"/>
    </source>
</evidence>
<dbReference type="PROSITE" id="PS50106">
    <property type="entry name" value="PDZ"/>
    <property type="match status" value="1"/>
</dbReference>
<dbReference type="OrthoDB" id="10007415at2759"/>
<dbReference type="CDD" id="cd06768">
    <property type="entry name" value="PDZ_NHERF-like"/>
    <property type="match status" value="1"/>
</dbReference>
<dbReference type="EMBL" id="UZAN01044113">
    <property type="protein sequence ID" value="VDP80071.1"/>
    <property type="molecule type" value="Genomic_DNA"/>
</dbReference>
<dbReference type="PANTHER" id="PTHR14191">
    <property type="entry name" value="PDZ DOMAIN CONTAINING PROTEIN"/>
    <property type="match status" value="1"/>
</dbReference>
<feature type="compositionally biased region" description="Polar residues" evidence="2">
    <location>
        <begin position="326"/>
        <end position="348"/>
    </location>
</feature>
<evidence type="ECO:0000259" key="3">
    <source>
        <dbReference type="PROSITE" id="PS50106"/>
    </source>
</evidence>
<feature type="compositionally biased region" description="Basic and acidic residues" evidence="2">
    <location>
        <begin position="431"/>
        <end position="442"/>
    </location>
</feature>
<feature type="domain" description="PDZ" evidence="3">
    <location>
        <begin position="21"/>
        <end position="91"/>
    </location>
</feature>
<feature type="compositionally biased region" description="Basic and acidic residues" evidence="2">
    <location>
        <begin position="291"/>
        <end position="306"/>
    </location>
</feature>
<proteinExistence type="predicted"/>
<dbReference type="InterPro" id="IPR001478">
    <property type="entry name" value="PDZ"/>
</dbReference>
<dbReference type="Gene3D" id="2.30.42.10">
    <property type="match status" value="1"/>
</dbReference>
<feature type="compositionally biased region" description="Basic and acidic residues" evidence="2">
    <location>
        <begin position="268"/>
        <end position="284"/>
    </location>
</feature>
<dbReference type="Proteomes" id="UP000272942">
    <property type="component" value="Unassembled WGS sequence"/>
</dbReference>
<dbReference type="GO" id="GO:0072659">
    <property type="term" value="P:protein localization to plasma membrane"/>
    <property type="evidence" value="ECO:0007669"/>
    <property type="project" value="TreeGrafter"/>
</dbReference>
<feature type="region of interest" description="Disordered" evidence="2">
    <location>
        <begin position="174"/>
        <end position="195"/>
    </location>
</feature>
<dbReference type="WBParaSite" id="ECPE_0000708201-mRNA-1">
    <property type="protein sequence ID" value="ECPE_0000708201-mRNA-1"/>
    <property type="gene ID" value="ECPE_0000708201"/>
</dbReference>
<protein>
    <submittedName>
        <fullName evidence="6">PDZ domain-containing protein</fullName>
    </submittedName>
</protein>
<dbReference type="AlphaFoldDB" id="A0A183AJD2"/>
<feature type="region of interest" description="Disordered" evidence="2">
    <location>
        <begin position="493"/>
        <end position="516"/>
    </location>
</feature>
<feature type="compositionally biased region" description="Polar residues" evidence="2">
    <location>
        <begin position="461"/>
        <end position="470"/>
    </location>
</feature>
<feature type="compositionally biased region" description="Basic and acidic residues" evidence="2">
    <location>
        <begin position="410"/>
        <end position="422"/>
    </location>
</feature>
<feature type="region of interest" description="Disordered" evidence="2">
    <location>
        <begin position="268"/>
        <end position="481"/>
    </location>
</feature>
<dbReference type="GO" id="GO:0016324">
    <property type="term" value="C:apical plasma membrane"/>
    <property type="evidence" value="ECO:0007669"/>
    <property type="project" value="TreeGrafter"/>
</dbReference>
<keyword evidence="5" id="KW-1185">Reference proteome</keyword>
<dbReference type="InterPro" id="IPR051067">
    <property type="entry name" value="NHER"/>
</dbReference>
<dbReference type="SMART" id="SM00228">
    <property type="entry name" value="PDZ"/>
    <property type="match status" value="1"/>
</dbReference>
<dbReference type="GO" id="GO:0043495">
    <property type="term" value="F:protein-membrane adaptor activity"/>
    <property type="evidence" value="ECO:0007669"/>
    <property type="project" value="TreeGrafter"/>
</dbReference>
<accession>A0A183AJD2</accession>
<feature type="compositionally biased region" description="Basic and acidic residues" evidence="2">
    <location>
        <begin position="507"/>
        <end position="516"/>
    </location>
</feature>
<feature type="compositionally biased region" description="Low complexity" evidence="2">
    <location>
        <begin position="445"/>
        <end position="459"/>
    </location>
</feature>
<evidence type="ECO:0000313" key="6">
    <source>
        <dbReference type="WBParaSite" id="ECPE_0000708201-mRNA-1"/>
    </source>
</evidence>
<reference evidence="4 5" key="2">
    <citation type="submission" date="2018-11" db="EMBL/GenBank/DDBJ databases">
        <authorList>
            <consortium name="Pathogen Informatics"/>
        </authorList>
    </citation>
    <scope>NUCLEOTIDE SEQUENCE [LARGE SCALE GENOMIC DNA]</scope>
    <source>
        <strain evidence="4 5">Egypt</strain>
    </source>
</reference>
<dbReference type="SUPFAM" id="SSF50156">
    <property type="entry name" value="PDZ domain-like"/>
    <property type="match status" value="1"/>
</dbReference>
<dbReference type="PANTHER" id="PTHR14191:SF28">
    <property type="entry name" value="GH04176P-RELATED"/>
    <property type="match status" value="1"/>
</dbReference>
<feature type="compositionally biased region" description="Basic and acidic residues" evidence="2">
    <location>
        <begin position="349"/>
        <end position="366"/>
    </location>
</feature>
<name>A0A183AJD2_9TREM</name>
<organism evidence="6">
    <name type="scientific">Echinostoma caproni</name>
    <dbReference type="NCBI Taxonomy" id="27848"/>
    <lineage>
        <taxon>Eukaryota</taxon>
        <taxon>Metazoa</taxon>
        <taxon>Spiralia</taxon>
        <taxon>Lophotrochozoa</taxon>
        <taxon>Platyhelminthes</taxon>
        <taxon>Trematoda</taxon>
        <taxon>Digenea</taxon>
        <taxon>Plagiorchiida</taxon>
        <taxon>Echinostomata</taxon>
        <taxon>Echinostomatoidea</taxon>
        <taxon>Echinostomatidae</taxon>
        <taxon>Echinostoma</taxon>
    </lineage>
</organism>
<sequence length="516" mass="57743">MPLTYRPRLCKICKWDDFRGYGFSLHATKGKVGHFIGEVDMRSPAYAAGIRDNDYVVEVNGVNVLSEPHQQVVSRIKELPDHVVLLVLDKEARAYFEENNIIVDSHMDSLERLSSPSVNPASRKDSDSHRSFDYYDFQLDLLSPLSQPSSCMSPEKLDSEWDIIWRKTCMEIEQRSSVPPAESEHKPGQDKSQEESVCVEMLTQVTIDTVQNSSEASKASEPAELESQVQAMCLEKDVPTEKNTSEEELASTLCVRAVVHEEELVPKDEPTHVEHEPVKEKHELPVGTGPVHDEKEPVESDAHSEASEQTIKSGVIEIVRVGESSRPGSNASNRSRTIIVERNSTSDSQAREAIEQIDREVTRVERVNGVSPRVSNTDMRIHSAPDANSRDKTAASVHLAPDVVLIETAPQKEKKETFKVPDSKSPTSPHPLDRESVSKYRDSQSTADRSSSVSKSDLSGCRNTLDSTYGESMEQLNGDKLDEDLATVKMRYANRGRKKRTPSSSFLERKQLFDQL</sequence>
<gene>
    <name evidence="4" type="ORF">ECPE_LOCUS7066</name>
</gene>
<evidence type="ECO:0000313" key="5">
    <source>
        <dbReference type="Proteomes" id="UP000272942"/>
    </source>
</evidence>
<feature type="compositionally biased region" description="Basic and acidic residues" evidence="2">
    <location>
        <begin position="182"/>
        <end position="194"/>
    </location>
</feature>
<evidence type="ECO:0000256" key="1">
    <source>
        <dbReference type="ARBA" id="ARBA00022737"/>
    </source>
</evidence>
<dbReference type="Pfam" id="PF00595">
    <property type="entry name" value="PDZ"/>
    <property type="match status" value="1"/>
</dbReference>
<reference evidence="6" key="1">
    <citation type="submission" date="2016-06" db="UniProtKB">
        <authorList>
            <consortium name="WormBaseParasite"/>
        </authorList>
    </citation>
    <scope>IDENTIFICATION</scope>
</reference>
<feature type="compositionally biased region" description="Basic and acidic residues" evidence="2">
    <location>
        <begin position="379"/>
        <end position="393"/>
    </location>
</feature>